<comment type="caution">
    <text evidence="1">The sequence shown here is derived from an EMBL/GenBank/DDBJ whole genome shotgun (WGS) entry which is preliminary data.</text>
</comment>
<protein>
    <submittedName>
        <fullName evidence="1">Pyridoxamine 5'-phosphate oxidase family protein</fullName>
    </submittedName>
</protein>
<dbReference type="InterPro" id="IPR012349">
    <property type="entry name" value="Split_barrel_FMN-bd"/>
</dbReference>
<accession>A0ABV5K7K7</accession>
<name>A0ABV5K7K7_9ACTN</name>
<dbReference type="RefSeq" id="WP_170215270.1">
    <property type="nucleotide sequence ID" value="NZ_JBHMDG010000008.1"/>
</dbReference>
<dbReference type="SUPFAM" id="SSF50475">
    <property type="entry name" value="FMN-binding split barrel"/>
    <property type="match status" value="1"/>
</dbReference>
<dbReference type="EMBL" id="JBHMDG010000008">
    <property type="protein sequence ID" value="MFB9312717.1"/>
    <property type="molecule type" value="Genomic_DNA"/>
</dbReference>
<proteinExistence type="predicted"/>
<evidence type="ECO:0000313" key="2">
    <source>
        <dbReference type="Proteomes" id="UP001589750"/>
    </source>
</evidence>
<organism evidence="1 2">
    <name type="scientific">Nocardioides plantarum</name>
    <dbReference type="NCBI Taxonomy" id="29299"/>
    <lineage>
        <taxon>Bacteria</taxon>
        <taxon>Bacillati</taxon>
        <taxon>Actinomycetota</taxon>
        <taxon>Actinomycetes</taxon>
        <taxon>Propionibacteriales</taxon>
        <taxon>Nocardioidaceae</taxon>
        <taxon>Nocardioides</taxon>
    </lineage>
</organism>
<dbReference type="InterPro" id="IPR024747">
    <property type="entry name" value="Pyridox_Oxase-rel"/>
</dbReference>
<dbReference type="Pfam" id="PF12900">
    <property type="entry name" value="Pyridox_ox_2"/>
    <property type="match status" value="1"/>
</dbReference>
<gene>
    <name evidence="1" type="ORF">ACFFRI_06635</name>
</gene>
<reference evidence="1 2" key="1">
    <citation type="submission" date="2024-09" db="EMBL/GenBank/DDBJ databases">
        <authorList>
            <person name="Sun Q."/>
            <person name="Mori K."/>
        </authorList>
    </citation>
    <scope>NUCLEOTIDE SEQUENCE [LARGE SCALE GENOMIC DNA]</scope>
    <source>
        <strain evidence="1 2">JCM 9626</strain>
    </source>
</reference>
<dbReference type="Proteomes" id="UP001589750">
    <property type="component" value="Unassembled WGS sequence"/>
</dbReference>
<keyword evidence="2" id="KW-1185">Reference proteome</keyword>
<dbReference type="Gene3D" id="2.30.110.10">
    <property type="entry name" value="Electron Transport, Fmn-binding Protein, Chain A"/>
    <property type="match status" value="1"/>
</dbReference>
<evidence type="ECO:0000313" key="1">
    <source>
        <dbReference type="EMBL" id="MFB9312717.1"/>
    </source>
</evidence>
<sequence>MNDLGTVASSELLTPEECLGLLSASIVGRVAFVGPHGLVLRPVNYRVVDGTVLFRSSSAGALGDLVGHRDGVVFEVDHHAALAPTGWSVLVRGACSVVSDPAVLASPGLEALVVWASDATDLVLAIQPDEVTGRRVGVHRRSEASGRTSQVDRVDAPCRGCRVRRSVAT</sequence>